<feature type="region of interest" description="Disordered" evidence="1">
    <location>
        <begin position="299"/>
        <end position="356"/>
    </location>
</feature>
<dbReference type="AlphaFoldDB" id="A0A066TPJ1"/>
<gene>
    <name evidence="4" type="ORF">DV20_40205</name>
</gene>
<keyword evidence="2" id="KW-0812">Transmembrane</keyword>
<evidence type="ECO:0000256" key="2">
    <source>
        <dbReference type="SAM" id="Phobius"/>
    </source>
</evidence>
<proteinExistence type="predicted"/>
<feature type="compositionally biased region" description="Low complexity" evidence="1">
    <location>
        <begin position="329"/>
        <end position="356"/>
    </location>
</feature>
<feature type="compositionally biased region" description="Gly residues" evidence="1">
    <location>
        <begin position="310"/>
        <end position="328"/>
    </location>
</feature>
<dbReference type="OrthoDB" id="4266126at2"/>
<dbReference type="STRING" id="287986.DV20_40205"/>
<dbReference type="eggNOG" id="ENOG5030VN0">
    <property type="taxonomic scope" value="Bacteria"/>
</dbReference>
<protein>
    <recommendedName>
        <fullName evidence="3">Septum formation-related domain-containing protein</fullName>
    </recommendedName>
</protein>
<keyword evidence="2" id="KW-0472">Membrane</keyword>
<organism evidence="4 5">
    <name type="scientific">Amycolatopsis rifamycinica</name>
    <dbReference type="NCBI Taxonomy" id="287986"/>
    <lineage>
        <taxon>Bacteria</taxon>
        <taxon>Bacillati</taxon>
        <taxon>Actinomycetota</taxon>
        <taxon>Actinomycetes</taxon>
        <taxon>Pseudonocardiales</taxon>
        <taxon>Pseudonocardiaceae</taxon>
        <taxon>Amycolatopsis</taxon>
    </lineage>
</organism>
<accession>A0A066TPJ1</accession>
<name>A0A066TPJ1_9PSEU</name>
<dbReference type="InterPro" id="IPR026004">
    <property type="entry name" value="Septum_form"/>
</dbReference>
<evidence type="ECO:0000256" key="1">
    <source>
        <dbReference type="SAM" id="MobiDB-lite"/>
    </source>
</evidence>
<feature type="domain" description="Septum formation-related" evidence="3">
    <location>
        <begin position="68"/>
        <end position="284"/>
    </location>
</feature>
<evidence type="ECO:0000259" key="3">
    <source>
        <dbReference type="Pfam" id="PF13845"/>
    </source>
</evidence>
<evidence type="ECO:0000313" key="5">
    <source>
        <dbReference type="Proteomes" id="UP000027345"/>
    </source>
</evidence>
<sequence>MSPSADRFPTATQTLRTRVVMGGIFAGALIALALSVVFSWGDGVTGGIGGGAGKLSPAAQEAFHSPPGSCLTWDNPDASDAHKVACTEPHLFEVTALVDIGPQYPEGAPVPSLDQWQQIAQQKCTADVKPYLGHKLDPYGKLTTNLLRPTPSQWEDGDRQLRCGLQWAGPGGKLLPTTGPAKGQDQSLVFEPGTCLALLGKGVGDPIDCAKPHSYEIVATLDLKSKFKDGYPSQDDQKAWLDTECNKAAGDYTGGADLDAKKLILTWDLREQESWDAGSTKVNCKVASALPDKSGLQAVTGSIKAAPAGPDGGQPQDGGPPSDGGGGPATSNSAPPSSNSAPPSSNSAPPSSKPSS</sequence>
<keyword evidence="2" id="KW-1133">Transmembrane helix</keyword>
<feature type="transmembrane region" description="Helical" evidence="2">
    <location>
        <begin position="20"/>
        <end position="40"/>
    </location>
</feature>
<dbReference type="RefSeq" id="WP_051736318.1">
    <property type="nucleotide sequence ID" value="NZ_JMQI01000079.1"/>
</dbReference>
<dbReference type="EMBL" id="JMQI01000079">
    <property type="protein sequence ID" value="KDN16740.1"/>
    <property type="molecule type" value="Genomic_DNA"/>
</dbReference>
<reference evidence="4 5" key="1">
    <citation type="submission" date="2014-05" db="EMBL/GenBank/DDBJ databases">
        <title>Draft genome sequence of Amycolatopsis rifamycinica DSM 46095.</title>
        <authorList>
            <person name="Lal R."/>
            <person name="Saxena A."/>
            <person name="Kumari R."/>
            <person name="Mukherjee U."/>
            <person name="Singh P."/>
            <person name="Sangwan N."/>
            <person name="Mahato N.K."/>
        </authorList>
    </citation>
    <scope>NUCLEOTIDE SEQUENCE [LARGE SCALE GENOMIC DNA]</scope>
    <source>
        <strain evidence="4 5">DSM 46095</strain>
    </source>
</reference>
<dbReference type="Proteomes" id="UP000027345">
    <property type="component" value="Unassembled WGS sequence"/>
</dbReference>
<comment type="caution">
    <text evidence="4">The sequence shown here is derived from an EMBL/GenBank/DDBJ whole genome shotgun (WGS) entry which is preliminary data.</text>
</comment>
<evidence type="ECO:0000313" key="4">
    <source>
        <dbReference type="EMBL" id="KDN16740.1"/>
    </source>
</evidence>
<dbReference type="Pfam" id="PF13845">
    <property type="entry name" value="Septum_form"/>
    <property type="match status" value="1"/>
</dbReference>
<keyword evidence="5" id="KW-1185">Reference proteome</keyword>